<dbReference type="PANTHER" id="PTHR36528">
    <property type="entry name" value="CRISPR SYSTEM SINGLE-STRAND-SPECIFIC DEOXYRIBONUCLEASE CAS10/CSM1 (SUBTYPE III-A)"/>
    <property type="match status" value="1"/>
</dbReference>
<dbReference type="InterPro" id="IPR038242">
    <property type="entry name" value="Cmr2_N"/>
</dbReference>
<dbReference type="STRING" id="1609559.TQ32_01390"/>
<dbReference type="PROSITE" id="PS50887">
    <property type="entry name" value="GGDEF"/>
    <property type="match status" value="1"/>
</dbReference>
<evidence type="ECO:0000313" key="5">
    <source>
        <dbReference type="EMBL" id="AMM53298.1"/>
    </source>
</evidence>
<dbReference type="RefSeq" id="WP_068320302.1">
    <property type="nucleotide sequence ID" value="NZ_CP010835.1"/>
</dbReference>
<dbReference type="Pfam" id="PF20823">
    <property type="entry name" value="Cmr2_Zn-bd"/>
    <property type="match status" value="1"/>
</dbReference>
<dbReference type="InterPro" id="IPR052117">
    <property type="entry name" value="Cas10/Csm1_subtype-III-A"/>
</dbReference>
<dbReference type="KEGG" id="pyc:TQ32_01390"/>
<dbReference type="Gene3D" id="1.20.120.1260">
    <property type="entry name" value="CRISPR-Cas system, Cmr2 subunit, D4 domain, six-helix bundle"/>
    <property type="match status" value="1"/>
</dbReference>
<evidence type="ECO:0000256" key="2">
    <source>
        <dbReference type="ARBA" id="ARBA00023118"/>
    </source>
</evidence>
<dbReference type="PATRIC" id="fig|1609559.3.peg.289"/>
<dbReference type="InterPro" id="IPR048690">
    <property type="entry name" value="Cmr2_Zn-bd"/>
</dbReference>
<dbReference type="Gene3D" id="3.30.70.2220">
    <property type="entry name" value="CRISPR-Cas system, Cmr2 subunit, D1 domain, cysteine cluster"/>
    <property type="match status" value="1"/>
</dbReference>
<accession>A0A127B7P7</accession>
<keyword evidence="1" id="KW-0547">Nucleotide-binding</keyword>
<dbReference type="GO" id="GO:0000166">
    <property type="term" value="F:nucleotide binding"/>
    <property type="evidence" value="ECO:0007669"/>
    <property type="project" value="UniProtKB-KW"/>
</dbReference>
<gene>
    <name evidence="5" type="ORF">TQ32_01390</name>
</gene>
<evidence type="ECO:0000313" key="6">
    <source>
        <dbReference type="Proteomes" id="UP000070587"/>
    </source>
</evidence>
<keyword evidence="2" id="KW-0051">Antiviral defense</keyword>
<reference evidence="6" key="1">
    <citation type="submission" date="2015-02" db="EMBL/GenBank/DDBJ databases">
        <title>Pyrococcus kukulkanii sp. nov., a novel hyperthermophilic archaeon isolated from a deep-sea hydrothermal vent at the Guaymas Basin.</title>
        <authorList>
            <person name="Oger P.M."/>
            <person name="Callac N."/>
            <person name="Jebbar M."/>
            <person name="Godfroy A."/>
        </authorList>
    </citation>
    <scope>NUCLEOTIDE SEQUENCE [LARGE SCALE GENOMIC DNA]</scope>
    <source>
        <strain evidence="6">NCB100</strain>
    </source>
</reference>
<evidence type="ECO:0000259" key="4">
    <source>
        <dbReference type="PROSITE" id="PS50887"/>
    </source>
</evidence>
<dbReference type="GO" id="GO:0051607">
    <property type="term" value="P:defense response to virus"/>
    <property type="evidence" value="ECO:0007669"/>
    <property type="project" value="UniProtKB-KW"/>
</dbReference>
<dbReference type="EMBL" id="CP010835">
    <property type="protein sequence ID" value="AMM53298.1"/>
    <property type="molecule type" value="Genomic_DNA"/>
</dbReference>
<feature type="domain" description="GGDEF" evidence="4">
    <location>
        <begin position="605"/>
        <end position="762"/>
    </location>
</feature>
<proteinExistence type="predicted"/>
<dbReference type="NCBIfam" id="TIGR02577">
    <property type="entry name" value="cas_TM1794_Cmr2"/>
    <property type="match status" value="2"/>
</dbReference>
<dbReference type="AlphaFoldDB" id="A0A127B7P7"/>
<dbReference type="Pfam" id="PF22335">
    <property type="entry name" value="Cas10-Cmr2_palm2"/>
    <property type="match status" value="1"/>
</dbReference>
<dbReference type="Pfam" id="PF12469">
    <property type="entry name" value="Cmr2_N"/>
    <property type="match status" value="1"/>
</dbReference>
<evidence type="ECO:0000256" key="3">
    <source>
        <dbReference type="SAM" id="Coils"/>
    </source>
</evidence>
<dbReference type="InterPro" id="IPR054767">
    <property type="entry name" value="Cas10-Cmr2_palm2"/>
</dbReference>
<keyword evidence="3" id="KW-0175">Coiled coil</keyword>
<dbReference type="PANTHER" id="PTHR36528:SF1">
    <property type="entry name" value="CRISPR SYSTEM SINGLE-STRAND-SPECIFIC DEOXYRIBONUCLEASE CAS10_CSM1 (SUBTYPE III-A)"/>
    <property type="match status" value="1"/>
</dbReference>
<protein>
    <recommendedName>
        <fullName evidence="4">GGDEF domain-containing protein</fullName>
    </recommendedName>
</protein>
<organism evidence="5 6">
    <name type="scientific">Pyrococcus kukulkanii</name>
    <dbReference type="NCBI Taxonomy" id="1609559"/>
    <lineage>
        <taxon>Archaea</taxon>
        <taxon>Methanobacteriati</taxon>
        <taxon>Methanobacteriota</taxon>
        <taxon>Thermococci</taxon>
        <taxon>Thermococcales</taxon>
        <taxon>Thermococcaceae</taxon>
        <taxon>Pyrococcus</taxon>
    </lineage>
</organism>
<name>A0A127B7P7_9EURY</name>
<dbReference type="InterPro" id="IPR043128">
    <property type="entry name" value="Rev_trsase/Diguanyl_cyclase"/>
</dbReference>
<evidence type="ECO:0000256" key="1">
    <source>
        <dbReference type="ARBA" id="ARBA00022741"/>
    </source>
</evidence>
<dbReference type="InterPro" id="IPR013407">
    <property type="entry name" value="CRISPR-assoc_prot_Cmr2"/>
</dbReference>
<dbReference type="InterPro" id="IPR024615">
    <property type="entry name" value="CRISPR-assoc_Cmr2_N"/>
</dbReference>
<sequence>MNWKSYSRAFLEVAPSRILGSLLGLNDLPEEWKKLSSYSPKDSRTLTKFVLKHPISAKEKELVHLSKFWRNSLQNEKEKLLNALRKAEEDVANKLKNAGSIEEFARLWNNLPKMLKDAYEKELKQLNLNLEIAEELVNLPADPFVPDHDWLSRLDIYTQLKAGNGEVTLVRFKLSPVQGFIGNARTERDLWAGSHILSFLTYLAISRLWRKFGPNAIIVPHLRGQPFFEHELKILKERDKLDIANMPNKVLAIVPGTVDVKALEEDIRCDIKGFLEKLFQAAWSFYDLGDIFEDDPVYNEIVRNYFSITVEAFPLSKTPGIESALRKYLSIIEEKDEVHYYSEVFAVLDQLTDFKSAEHFPPEQPKGFKCTLCGENLAIGGRDKDKVKHGWSTLRNKLREGRIYDIKESERLCPLCLVKRFYPRFYSLWKVDYSWVEQVAKVISQEAKMKRSGQQGPKGFMSVSEVAMRRVTEESLDRFNKDELFVINDSGSKDRPVTWYDIFLHQLFYTGARSEWRGEVRPPKFGGSRKQEFEGTLGQLAGYLRPLFQGLEPDCEVLYKDNLRSEDAVAKVFGVDRYSLPSGINLEGLKTGVSKLEDLVGEPPKYHSLLKMDGDNMGKLLSGTKSVKDVGEYMINGNRLGVRRPSTPTVHVAITRSLSNFAVNHVPKISKDYGAELLYAGGDDVFAVAPTDTVFSLAYEIQKKFREDWNGFEYLQGSTRSMSAGILITYYKEPLYIAVRRVAELEHFAKESGRNAVAIGYRKHSGTYYWVVANWSVFSGEHLRNFLREMRSGKISRKLLYELDTKLWPNDPLAVLNLVKYELSRHSSYGENEKEALVDRFAEFLWVVRNIRVKVSDGDVPGVNVGVVNDLVAEVIVDDPENPNTDSFEKIKQVAEAVWHGHDIKNSWFIELQNKLIQKFGEEWAKMITGLVLKKQVWGASVLLKILLEAGWALW</sequence>
<dbReference type="CDD" id="cd09679">
    <property type="entry name" value="Cas10_III"/>
    <property type="match status" value="1"/>
</dbReference>
<dbReference type="GeneID" id="28490443"/>
<reference evidence="5 6" key="2">
    <citation type="journal article" date="2016" name="Int. J. Syst. Evol. Microbiol.">
        <title>Pyrococcus kukulkanii sp. nov., a hyperthermophilic, piezophilic archaeon isolated from a deep-sea hydrothermal vent.</title>
        <authorList>
            <person name="Callac N."/>
            <person name="Oger P."/>
            <person name="Lesongeur F."/>
            <person name="Rattray J.E."/>
            <person name="Vannier P."/>
            <person name="Michoud G."/>
            <person name="Beauverger M."/>
            <person name="Gayet N."/>
            <person name="Rouxel O."/>
            <person name="Jebbar M."/>
            <person name="Godfroy A."/>
        </authorList>
    </citation>
    <scope>NUCLEOTIDE SEQUENCE [LARGE SCALE GENOMIC DNA]</scope>
    <source>
        <strain evidence="5 6">NCB100</strain>
    </source>
</reference>
<dbReference type="OrthoDB" id="148218at2157"/>
<dbReference type="InterPro" id="IPR000160">
    <property type="entry name" value="GGDEF_dom"/>
</dbReference>
<dbReference type="Proteomes" id="UP000070587">
    <property type="component" value="Chromosome"/>
</dbReference>
<dbReference type="Gene3D" id="3.30.70.270">
    <property type="match status" value="1"/>
</dbReference>
<feature type="coiled-coil region" evidence="3">
    <location>
        <begin position="70"/>
        <end position="136"/>
    </location>
</feature>